<proteinExistence type="predicted"/>
<evidence type="ECO:0000313" key="1">
    <source>
        <dbReference type="EMBL" id="KAI4812622.1"/>
    </source>
</evidence>
<name>A0ACB9WHL9_CHAAC</name>
<accession>A0ACB9WHL9</accession>
<dbReference type="EMBL" id="CM043806">
    <property type="protein sequence ID" value="KAI4812622.1"/>
    <property type="molecule type" value="Genomic_DNA"/>
</dbReference>
<organism evidence="1 2">
    <name type="scientific">Chaenocephalus aceratus</name>
    <name type="common">Blackfin icefish</name>
    <name type="synonym">Chaenichthys aceratus</name>
    <dbReference type="NCBI Taxonomy" id="36190"/>
    <lineage>
        <taxon>Eukaryota</taxon>
        <taxon>Metazoa</taxon>
        <taxon>Chordata</taxon>
        <taxon>Craniata</taxon>
        <taxon>Vertebrata</taxon>
        <taxon>Euteleostomi</taxon>
        <taxon>Actinopterygii</taxon>
        <taxon>Neopterygii</taxon>
        <taxon>Teleostei</taxon>
        <taxon>Neoteleostei</taxon>
        <taxon>Acanthomorphata</taxon>
        <taxon>Eupercaria</taxon>
        <taxon>Perciformes</taxon>
        <taxon>Notothenioidei</taxon>
        <taxon>Channichthyidae</taxon>
        <taxon>Chaenocephalus</taxon>
    </lineage>
</organism>
<evidence type="ECO:0000313" key="2">
    <source>
        <dbReference type="Proteomes" id="UP001057452"/>
    </source>
</evidence>
<dbReference type="Proteomes" id="UP001057452">
    <property type="component" value="Chromosome 22"/>
</dbReference>
<gene>
    <name evidence="1" type="ORF">KUCAC02_023992</name>
</gene>
<keyword evidence="2" id="KW-1185">Reference proteome</keyword>
<protein>
    <submittedName>
        <fullName evidence="1">Uncharacterized protein</fullName>
    </submittedName>
</protein>
<sequence>MLQVEAQDCVNGGRPLWTQILRGGYSLGCGLQSGSAVRGVLMMVQVKADFTIPTVLELRHILQQLK</sequence>
<comment type="caution">
    <text evidence="1">The sequence shown here is derived from an EMBL/GenBank/DDBJ whole genome shotgun (WGS) entry which is preliminary data.</text>
</comment>
<reference evidence="1" key="1">
    <citation type="submission" date="2022-05" db="EMBL/GenBank/DDBJ databases">
        <title>Chromosome-level genome of Chaenocephalus aceratus.</title>
        <authorList>
            <person name="Park H."/>
        </authorList>
    </citation>
    <scope>NUCLEOTIDE SEQUENCE</scope>
    <source>
        <strain evidence="1">KU_202001</strain>
    </source>
</reference>